<dbReference type="EMBL" id="NBAG03000222">
    <property type="protein sequence ID" value="PNI75979.1"/>
    <property type="molecule type" value="Genomic_DNA"/>
</dbReference>
<gene>
    <name evidence="1" type="ORF">CK820_G0007622</name>
</gene>
<dbReference type="Proteomes" id="UP000236370">
    <property type="component" value="Unassembled WGS sequence"/>
</dbReference>
<organism evidence="1 2">
    <name type="scientific">Pan troglodytes</name>
    <name type="common">Chimpanzee</name>
    <dbReference type="NCBI Taxonomy" id="9598"/>
    <lineage>
        <taxon>Eukaryota</taxon>
        <taxon>Metazoa</taxon>
        <taxon>Chordata</taxon>
        <taxon>Craniata</taxon>
        <taxon>Vertebrata</taxon>
        <taxon>Euteleostomi</taxon>
        <taxon>Mammalia</taxon>
        <taxon>Eutheria</taxon>
        <taxon>Euarchontoglires</taxon>
        <taxon>Primates</taxon>
        <taxon>Haplorrhini</taxon>
        <taxon>Catarrhini</taxon>
        <taxon>Hominidae</taxon>
        <taxon>Pan</taxon>
    </lineage>
</organism>
<dbReference type="AlphaFoldDB" id="A0A2J8NW31"/>
<protein>
    <submittedName>
        <fullName evidence="1">KCNIP4 isoform 3</fullName>
    </submittedName>
</protein>
<accession>A0A2J8NW31</accession>
<sequence length="34" mass="3679">MNVRRVESISAQLEEASSTGEAVIEHSLCTKCCP</sequence>
<evidence type="ECO:0000313" key="1">
    <source>
        <dbReference type="EMBL" id="PNI75979.1"/>
    </source>
</evidence>
<reference evidence="1 2" key="1">
    <citation type="submission" date="2017-12" db="EMBL/GenBank/DDBJ databases">
        <title>High-resolution comparative analysis of great ape genomes.</title>
        <authorList>
            <person name="Pollen A."/>
            <person name="Hastie A."/>
            <person name="Hormozdiari F."/>
            <person name="Dougherty M."/>
            <person name="Liu R."/>
            <person name="Chaisson M."/>
            <person name="Hoppe E."/>
            <person name="Hill C."/>
            <person name="Pang A."/>
            <person name="Hillier L."/>
            <person name="Baker C."/>
            <person name="Armstrong J."/>
            <person name="Shendure J."/>
            <person name="Paten B."/>
            <person name="Wilson R."/>
            <person name="Chao H."/>
            <person name="Schneider V."/>
            <person name="Ventura M."/>
            <person name="Kronenberg Z."/>
            <person name="Murali S."/>
            <person name="Gordon D."/>
            <person name="Cantsilieris S."/>
            <person name="Munson K."/>
            <person name="Nelson B."/>
            <person name="Raja A."/>
            <person name="Underwood J."/>
            <person name="Diekhans M."/>
            <person name="Fiddes I."/>
            <person name="Haussler D."/>
            <person name="Eichler E."/>
        </authorList>
    </citation>
    <scope>NUCLEOTIDE SEQUENCE [LARGE SCALE GENOMIC DNA]</scope>
    <source>
        <strain evidence="1">Yerkes chimp pedigree #C0471</strain>
    </source>
</reference>
<evidence type="ECO:0000313" key="2">
    <source>
        <dbReference type="Proteomes" id="UP000236370"/>
    </source>
</evidence>
<proteinExistence type="predicted"/>
<comment type="caution">
    <text evidence="1">The sequence shown here is derived from an EMBL/GenBank/DDBJ whole genome shotgun (WGS) entry which is preliminary data.</text>
</comment>
<name>A0A2J8NW31_PANTR</name>